<dbReference type="EMBL" id="VAJM01000015">
    <property type="protein sequence ID" value="TLM88968.1"/>
    <property type="molecule type" value="Genomic_DNA"/>
</dbReference>
<proteinExistence type="predicted"/>
<keyword evidence="2" id="KW-1185">Reference proteome</keyword>
<reference evidence="1 2" key="1">
    <citation type="submission" date="2019-05" db="EMBL/GenBank/DDBJ databases">
        <title>Hymenobacter edaphi sp. nov., isolated from abandoned arsenic-contaminated farmland soil.</title>
        <authorList>
            <person name="Nie L."/>
        </authorList>
    </citation>
    <scope>NUCLEOTIDE SEQUENCE [LARGE SCALE GENOMIC DNA]</scope>
    <source>
        <strain evidence="1 2">1-3-3-8</strain>
    </source>
</reference>
<comment type="caution">
    <text evidence="1">The sequence shown here is derived from an EMBL/GenBank/DDBJ whole genome shotgun (WGS) entry which is preliminary data.</text>
</comment>
<organism evidence="1 2">
    <name type="scientific">Hymenobacter jeollabukensis</name>
    <dbReference type="NCBI Taxonomy" id="2025313"/>
    <lineage>
        <taxon>Bacteria</taxon>
        <taxon>Pseudomonadati</taxon>
        <taxon>Bacteroidota</taxon>
        <taxon>Cytophagia</taxon>
        <taxon>Cytophagales</taxon>
        <taxon>Hymenobacteraceae</taxon>
        <taxon>Hymenobacter</taxon>
    </lineage>
</organism>
<evidence type="ECO:0000313" key="2">
    <source>
        <dbReference type="Proteomes" id="UP000305517"/>
    </source>
</evidence>
<accession>A0A5R8WJA3</accession>
<protein>
    <submittedName>
        <fullName evidence="1">Uncharacterized protein</fullName>
    </submittedName>
</protein>
<name>A0A5R8WJA3_9BACT</name>
<evidence type="ECO:0000313" key="1">
    <source>
        <dbReference type="EMBL" id="TLM88968.1"/>
    </source>
</evidence>
<dbReference type="Proteomes" id="UP000305517">
    <property type="component" value="Unassembled WGS sequence"/>
</dbReference>
<sequence>MSENSAPNPVNIYLTWSLGIDIPGFALVYAQTPEEAFALLDNYTEKAQPRHRLFTAGVNHSLLHYLPQSLSSRAKDASRYGHHLYQIGISTDPPVQRVVVVDHGEDVSYDD</sequence>
<gene>
    <name evidence="1" type="ORF">FDY95_22565</name>
</gene>
<dbReference type="AlphaFoldDB" id="A0A5R8WJA3"/>